<keyword evidence="4" id="KW-0255">Endonuclease</keyword>
<dbReference type="PANTHER" id="PTHR37984:SF12">
    <property type="entry name" value="RIBONUCLEASE H"/>
    <property type="match status" value="1"/>
</dbReference>
<keyword evidence="5" id="KW-0378">Hydrolase</keyword>
<dbReference type="InterPro" id="IPR012337">
    <property type="entry name" value="RNaseH-like_sf"/>
</dbReference>
<proteinExistence type="predicted"/>
<keyword evidence="11" id="KW-1185">Reference proteome</keyword>
<dbReference type="GO" id="GO:0003723">
    <property type="term" value="F:RNA binding"/>
    <property type="evidence" value="ECO:0007669"/>
    <property type="project" value="UniProtKB-KW"/>
</dbReference>
<evidence type="ECO:0000313" key="11">
    <source>
        <dbReference type="Proteomes" id="UP000078113"/>
    </source>
</evidence>
<dbReference type="Gene3D" id="3.30.420.10">
    <property type="entry name" value="Ribonuclease H-like superfamily/Ribonuclease H"/>
    <property type="match status" value="1"/>
</dbReference>
<feature type="region of interest" description="Disordered" evidence="8">
    <location>
        <begin position="554"/>
        <end position="583"/>
    </location>
</feature>
<dbReference type="GO" id="GO:0005634">
    <property type="term" value="C:nucleus"/>
    <property type="evidence" value="ECO:0007669"/>
    <property type="project" value="UniProtKB-ARBA"/>
</dbReference>
<dbReference type="Pfam" id="PF17919">
    <property type="entry name" value="RT_RNaseH_2"/>
    <property type="match status" value="1"/>
</dbReference>
<dbReference type="InterPro" id="IPR050951">
    <property type="entry name" value="Retrovirus_Pol_polyprotein"/>
</dbReference>
<name>A0A8X7N1X6_9BASI</name>
<evidence type="ECO:0000256" key="3">
    <source>
        <dbReference type="ARBA" id="ARBA00022722"/>
    </source>
</evidence>
<accession>A0A8X7N1X6</accession>
<reference evidence="10" key="2">
    <citation type="journal article" date="2019" name="IMA Fungus">
        <title>Genome sequencing and comparison of five Tilletia species to identify candidate genes for the detection of regulated species infecting wheat.</title>
        <authorList>
            <person name="Nguyen H.D.T."/>
            <person name="Sultana T."/>
            <person name="Kesanakurti P."/>
            <person name="Hambleton S."/>
        </authorList>
    </citation>
    <scope>NUCLEOTIDE SEQUENCE</scope>
    <source>
        <strain evidence="10">DAOMC 236422</strain>
    </source>
</reference>
<dbReference type="PROSITE" id="PS50994">
    <property type="entry name" value="INTEGRASE"/>
    <property type="match status" value="1"/>
</dbReference>
<keyword evidence="3" id="KW-0540">Nuclease</keyword>
<evidence type="ECO:0000256" key="5">
    <source>
        <dbReference type="ARBA" id="ARBA00022801"/>
    </source>
</evidence>
<dbReference type="GO" id="GO:0004519">
    <property type="term" value="F:endonuclease activity"/>
    <property type="evidence" value="ECO:0007669"/>
    <property type="project" value="UniProtKB-KW"/>
</dbReference>
<evidence type="ECO:0000313" key="10">
    <source>
        <dbReference type="EMBL" id="KAE8262553.1"/>
    </source>
</evidence>
<dbReference type="AlphaFoldDB" id="A0A8X7N1X6"/>
<dbReference type="Proteomes" id="UP000078113">
    <property type="component" value="Unassembled WGS sequence"/>
</dbReference>
<comment type="caution">
    <text evidence="10">The sequence shown here is derived from an EMBL/GenBank/DDBJ whole genome shotgun (WGS) entry which is preliminary data.</text>
</comment>
<dbReference type="Gene3D" id="1.10.340.70">
    <property type="match status" value="1"/>
</dbReference>
<dbReference type="GO" id="GO:0016787">
    <property type="term" value="F:hydrolase activity"/>
    <property type="evidence" value="ECO:0007669"/>
    <property type="project" value="UniProtKB-KW"/>
</dbReference>
<dbReference type="InterPro" id="IPR043502">
    <property type="entry name" value="DNA/RNA_pol_sf"/>
</dbReference>
<feature type="domain" description="Integrase catalytic" evidence="9">
    <location>
        <begin position="250"/>
        <end position="409"/>
    </location>
</feature>
<evidence type="ECO:0000256" key="6">
    <source>
        <dbReference type="ARBA" id="ARBA00022884"/>
    </source>
</evidence>
<dbReference type="SUPFAM" id="SSF56672">
    <property type="entry name" value="DNA/RNA polymerases"/>
    <property type="match status" value="2"/>
</dbReference>
<dbReference type="GO" id="GO:0003964">
    <property type="term" value="F:RNA-directed DNA polymerase activity"/>
    <property type="evidence" value="ECO:0007669"/>
    <property type="project" value="UniProtKB-KW"/>
</dbReference>
<protein>
    <recommendedName>
        <fullName evidence="9">Integrase catalytic domain-containing protein</fullName>
    </recommendedName>
</protein>
<keyword evidence="1" id="KW-0808">Transferase</keyword>
<evidence type="ECO:0000259" key="9">
    <source>
        <dbReference type="PROSITE" id="PS50994"/>
    </source>
</evidence>
<gene>
    <name evidence="10" type="ORF">A4X09_0g7434</name>
</gene>
<dbReference type="InterPro" id="IPR041577">
    <property type="entry name" value="RT_RNaseH_2"/>
</dbReference>
<dbReference type="InterPro" id="IPR041588">
    <property type="entry name" value="Integrase_H2C2"/>
</dbReference>
<keyword evidence="7" id="KW-0695">RNA-directed DNA polymerase</keyword>
<evidence type="ECO:0000256" key="2">
    <source>
        <dbReference type="ARBA" id="ARBA00022695"/>
    </source>
</evidence>
<dbReference type="Gene3D" id="3.30.70.270">
    <property type="match status" value="1"/>
</dbReference>
<organism evidence="10 11">
    <name type="scientific">Tilletia walkeri</name>
    <dbReference type="NCBI Taxonomy" id="117179"/>
    <lineage>
        <taxon>Eukaryota</taxon>
        <taxon>Fungi</taxon>
        <taxon>Dikarya</taxon>
        <taxon>Basidiomycota</taxon>
        <taxon>Ustilaginomycotina</taxon>
        <taxon>Exobasidiomycetes</taxon>
        <taxon>Tilletiales</taxon>
        <taxon>Tilletiaceae</taxon>
        <taxon>Tilletia</taxon>
    </lineage>
</organism>
<dbReference type="PANTHER" id="PTHR37984">
    <property type="entry name" value="PROTEIN CBG26694"/>
    <property type="match status" value="1"/>
</dbReference>
<feature type="compositionally biased region" description="Acidic residues" evidence="8">
    <location>
        <begin position="566"/>
        <end position="575"/>
    </location>
</feature>
<keyword evidence="2" id="KW-0548">Nucleotidyltransferase</keyword>
<evidence type="ECO:0000256" key="1">
    <source>
        <dbReference type="ARBA" id="ARBA00022679"/>
    </source>
</evidence>
<dbReference type="Pfam" id="PF17917">
    <property type="entry name" value="RT_RNaseH"/>
    <property type="match status" value="1"/>
</dbReference>
<reference evidence="10" key="1">
    <citation type="submission" date="2016-04" db="EMBL/GenBank/DDBJ databases">
        <authorList>
            <person name="Nguyen H.D."/>
            <person name="Samba Siva P."/>
            <person name="Cullis J."/>
            <person name="Levesque C.A."/>
            <person name="Hambleton S."/>
        </authorList>
    </citation>
    <scope>NUCLEOTIDE SEQUENCE</scope>
    <source>
        <strain evidence="10">DAOMC 236422</strain>
    </source>
</reference>
<evidence type="ECO:0000256" key="8">
    <source>
        <dbReference type="SAM" id="MobiDB-lite"/>
    </source>
</evidence>
<dbReference type="SUPFAM" id="SSF53098">
    <property type="entry name" value="Ribonuclease H-like"/>
    <property type="match status" value="1"/>
</dbReference>
<dbReference type="GO" id="GO:0015074">
    <property type="term" value="P:DNA integration"/>
    <property type="evidence" value="ECO:0007669"/>
    <property type="project" value="InterPro"/>
</dbReference>
<sequence length="735" mass="79655">MGLFGYYREFVDRFAEVAEPLTRLAKGWKFESDGTRSRLVRKDGTASSTADETVIWGDEQERSFTALQRSIASPPVLAHPDPTRPYILYVDASKVAFAAVLHQIFADEDMVDVAPAPAYPAVGGSLTSGPVPRERWSAWLRLDRYFGPIVRRLGEASETSTEEEWSLEEGALFRRVDGRWALPEAALPVVLRAVHDHNGHFGYTKTFLAVSKSFWRPRLTDAVRAWVAHCLICRKTKVGRHVGALAIENDAQAPFEAISVDLVLGLPPSHGNDAVLSVLCLFSRMVLLEPCKSTITAAGIASILSNRVLRMGWRPRRIVSDSEARVTGQVLQSLAESLGATLTPSPPHHQQANAVERAVQTVQNALRALTLDGRAPWDRSAVPAVELAINSTPSVTTGCRPFDLVFVDHPDVAHAVFDAGARGDGSSFDDVLAAAADRMTEARRVIDVERLRQKRRYDASRAPLPVLQAGDQVYVRLGDRPIPGLGGGKLDPKTAGPFAVREVLSPHRVRLSLPSDLRIGDEFAVDQLDVLPSSPDPFGPMRNSPAPDVDAAAISDSGPGIGDGGDAVDEDDGSAEESIGLAPRARRAPPMLRGFQVGTLRAAPAASAEFFDGPLTGTRKVEIGGRSVTLRKRPIAYQSRLTSIAEKKLVAPELELCCLAWAFARMAHLLEGARVTVVTDHAPMGAMLTSATGIHYGPTITRCRALLLPHLHNLRFVHRPGRLHSNADALSRLVG</sequence>
<evidence type="ECO:0000256" key="4">
    <source>
        <dbReference type="ARBA" id="ARBA00022759"/>
    </source>
</evidence>
<dbReference type="Pfam" id="PF17921">
    <property type="entry name" value="Integrase_H2C2"/>
    <property type="match status" value="1"/>
</dbReference>
<dbReference type="InterPro" id="IPR001584">
    <property type="entry name" value="Integrase_cat-core"/>
</dbReference>
<evidence type="ECO:0000256" key="7">
    <source>
        <dbReference type="ARBA" id="ARBA00022918"/>
    </source>
</evidence>
<dbReference type="InterPro" id="IPR041373">
    <property type="entry name" value="RT_RNaseH"/>
</dbReference>
<dbReference type="InterPro" id="IPR043128">
    <property type="entry name" value="Rev_trsase/Diguanyl_cyclase"/>
</dbReference>
<dbReference type="EMBL" id="LWDG02000771">
    <property type="protein sequence ID" value="KAE8262553.1"/>
    <property type="molecule type" value="Genomic_DNA"/>
</dbReference>
<keyword evidence="6" id="KW-0694">RNA-binding</keyword>
<dbReference type="InterPro" id="IPR036397">
    <property type="entry name" value="RNaseH_sf"/>
</dbReference>